<accession>A0A6P0HDT8</accession>
<reference evidence="5 7" key="1">
    <citation type="submission" date="2020-01" db="EMBL/GenBank/DDBJ databases">
        <title>the WGS Modestobacter muralis CPCC 204518.</title>
        <authorList>
            <person name="Jiang Z."/>
        </authorList>
    </citation>
    <scope>NUCLEOTIDE SEQUENCE [LARGE SCALE GENOMIC DNA]</scope>
    <source>
        <strain evidence="5 7">DSM 100205</strain>
    </source>
</reference>
<dbReference type="InterPro" id="IPR036457">
    <property type="entry name" value="PPM-type-like_dom_sf"/>
</dbReference>
<dbReference type="Pfam" id="PF07228">
    <property type="entry name" value="SpoIIE"/>
    <property type="match status" value="1"/>
</dbReference>
<dbReference type="InterPro" id="IPR003018">
    <property type="entry name" value="GAF"/>
</dbReference>
<keyword evidence="7" id="KW-1185">Reference proteome</keyword>
<proteinExistence type="predicted"/>
<dbReference type="Proteomes" id="UP000468828">
    <property type="component" value="Unassembled WGS sequence"/>
</dbReference>
<feature type="region of interest" description="Disordered" evidence="2">
    <location>
        <begin position="593"/>
        <end position="617"/>
    </location>
</feature>
<dbReference type="Pfam" id="PF08448">
    <property type="entry name" value="PAS_4"/>
    <property type="match status" value="1"/>
</dbReference>
<dbReference type="GO" id="GO:0016791">
    <property type="term" value="F:phosphatase activity"/>
    <property type="evidence" value="ECO:0007669"/>
    <property type="project" value="TreeGrafter"/>
</dbReference>
<dbReference type="Gene3D" id="3.30.450.40">
    <property type="match status" value="1"/>
</dbReference>
<dbReference type="AlphaFoldDB" id="A0A6P0HDT8"/>
<dbReference type="Gene3D" id="3.30.450.20">
    <property type="entry name" value="PAS domain"/>
    <property type="match status" value="1"/>
</dbReference>
<evidence type="ECO:0000256" key="2">
    <source>
        <dbReference type="SAM" id="MobiDB-lite"/>
    </source>
</evidence>
<dbReference type="InterPro" id="IPR013656">
    <property type="entry name" value="PAS_4"/>
</dbReference>
<keyword evidence="1" id="KW-0378">Hydrolase</keyword>
<dbReference type="EMBL" id="JAAGWH010000063">
    <property type="protein sequence ID" value="NEK96366.1"/>
    <property type="molecule type" value="Genomic_DNA"/>
</dbReference>
<feature type="domain" description="PPM-type phosphatase" evidence="4">
    <location>
        <begin position="371"/>
        <end position="594"/>
    </location>
</feature>
<dbReference type="Pfam" id="PF13185">
    <property type="entry name" value="GAF_2"/>
    <property type="match status" value="1"/>
</dbReference>
<name>A0A6P0HDT8_9ACTN</name>
<dbReference type="InterPro" id="IPR029016">
    <property type="entry name" value="GAF-like_dom_sf"/>
</dbReference>
<dbReference type="Gene3D" id="3.60.40.10">
    <property type="entry name" value="PPM-type phosphatase domain"/>
    <property type="match status" value="1"/>
</dbReference>
<evidence type="ECO:0000313" key="5">
    <source>
        <dbReference type="EMBL" id="NEK96366.1"/>
    </source>
</evidence>
<evidence type="ECO:0000313" key="6">
    <source>
        <dbReference type="EMBL" id="NEN53266.1"/>
    </source>
</evidence>
<dbReference type="SUPFAM" id="SSF55781">
    <property type="entry name" value="GAF domain-like"/>
    <property type="match status" value="1"/>
</dbReference>
<dbReference type="InterPro" id="IPR052016">
    <property type="entry name" value="Bact_Sigma-Reg"/>
</dbReference>
<dbReference type="InterPro" id="IPR035965">
    <property type="entry name" value="PAS-like_dom_sf"/>
</dbReference>
<feature type="domain" description="GAF" evidence="3">
    <location>
        <begin position="193"/>
        <end position="347"/>
    </location>
</feature>
<evidence type="ECO:0000313" key="7">
    <source>
        <dbReference type="Proteomes" id="UP000468828"/>
    </source>
</evidence>
<dbReference type="InterPro" id="IPR001932">
    <property type="entry name" value="PPM-type_phosphatase-like_dom"/>
</dbReference>
<dbReference type="PANTHER" id="PTHR43156:SF2">
    <property type="entry name" value="STAGE II SPORULATION PROTEIN E"/>
    <property type="match status" value="1"/>
</dbReference>
<reference evidence="6 8" key="2">
    <citation type="submission" date="2020-02" db="EMBL/GenBank/DDBJ databases">
        <title>The WGS of Modestobacter muralis DSM 100205.</title>
        <authorList>
            <person name="Jiang Z."/>
        </authorList>
    </citation>
    <scope>NUCLEOTIDE SEQUENCE [LARGE SCALE GENOMIC DNA]</scope>
    <source>
        <strain evidence="6 8">DSM 100205</strain>
    </source>
</reference>
<dbReference type="RefSeq" id="WP_163613064.1">
    <property type="nucleotide sequence ID" value="NZ_JAAGWB010000066.1"/>
</dbReference>
<sequence>MREIVQIKEGALYGPAFDSWPAPGLLLDTQLVIVDATASYLRAVGRARDDLVGHYVFDVFPDRAGHGEASPLEVSMRTALETGLPDRLPLLSYPVEEAGTSVQRWWSVVNIPLPGVDGRPVGLLNAVEDLTEMMAEQESSRLARAVAEDLRRQSERLSSDLLARHQDLQQVRRAEARTARRLAALAEVSLALAGAETVEALTDVVIAGLGALGADGGAVGVLDETGTHLRLSMTDSLGMDARRVFSMIPMGVELPATVAARTGEPLLLGDRVIGSAFSPDMAEVYATAGREAWAAFPLQVEDRLLGSMTVGWDAPQDFAVGDVELLTAFAAQCAQALDRLLQRQAERSAATVSRAMSEALQRSLLTPPVQPDHLQIAVRYVPAVHDVQVGGDWYDAFLVSDGSMQLVVGDVSGHGQEAAAAMGQVRNVLRGIAHTMVEPPAAVLSQLDLAMEHLAVDTLVTAVLAKVEQTEAEAAAGMRTLRWSNAGHPPPVLIHPDATAELLERPVDRLLGVDPDSPRRDHTASLAPGSTVLLYTDGLVERRGVPLEEGFEWLRSAAQALAARDLPLEQLCDELLAQLGGEADDDIAILAIRAHPEDRPRPPEAGPSVLPDDLTTG</sequence>
<evidence type="ECO:0000259" key="3">
    <source>
        <dbReference type="SMART" id="SM00065"/>
    </source>
</evidence>
<comment type="caution">
    <text evidence="6">The sequence shown here is derived from an EMBL/GenBank/DDBJ whole genome shotgun (WGS) entry which is preliminary data.</text>
</comment>
<evidence type="ECO:0000256" key="1">
    <source>
        <dbReference type="ARBA" id="ARBA00022801"/>
    </source>
</evidence>
<dbReference type="SMART" id="SM00065">
    <property type="entry name" value="GAF"/>
    <property type="match status" value="1"/>
</dbReference>
<organism evidence="6 8">
    <name type="scientific">Modestobacter muralis</name>
    <dbReference type="NCBI Taxonomy" id="1608614"/>
    <lineage>
        <taxon>Bacteria</taxon>
        <taxon>Bacillati</taxon>
        <taxon>Actinomycetota</taxon>
        <taxon>Actinomycetes</taxon>
        <taxon>Geodermatophilales</taxon>
        <taxon>Geodermatophilaceae</taxon>
        <taxon>Modestobacter</taxon>
    </lineage>
</organism>
<dbReference type="SUPFAM" id="SSF55785">
    <property type="entry name" value="PYP-like sensor domain (PAS domain)"/>
    <property type="match status" value="1"/>
</dbReference>
<evidence type="ECO:0000259" key="4">
    <source>
        <dbReference type="SMART" id="SM00331"/>
    </source>
</evidence>
<dbReference type="EMBL" id="JAAGWB010000066">
    <property type="protein sequence ID" value="NEN53266.1"/>
    <property type="molecule type" value="Genomic_DNA"/>
</dbReference>
<gene>
    <name evidence="6" type="ORF">G3R41_20385</name>
    <name evidence="5" type="ORF">GCU67_19670</name>
</gene>
<dbReference type="SMART" id="SM00331">
    <property type="entry name" value="PP2C_SIG"/>
    <property type="match status" value="1"/>
</dbReference>
<evidence type="ECO:0000313" key="8">
    <source>
        <dbReference type="Proteomes" id="UP000471152"/>
    </source>
</evidence>
<dbReference type="SUPFAM" id="SSF81606">
    <property type="entry name" value="PP2C-like"/>
    <property type="match status" value="1"/>
</dbReference>
<dbReference type="Proteomes" id="UP000471152">
    <property type="component" value="Unassembled WGS sequence"/>
</dbReference>
<protein>
    <submittedName>
        <fullName evidence="6">SpoIIE family protein phosphatase</fullName>
    </submittedName>
</protein>
<dbReference type="PANTHER" id="PTHR43156">
    <property type="entry name" value="STAGE II SPORULATION PROTEIN E-RELATED"/>
    <property type="match status" value="1"/>
</dbReference>